<keyword evidence="2" id="KW-0342">GTP-binding</keyword>
<organism evidence="3 4">
    <name type="scientific">Cytophaga hutchinsonii (strain ATCC 33406 / DSM 1761 / CIP 103989 / NBRC 15051 / NCIMB 9469 / D465)</name>
    <dbReference type="NCBI Taxonomy" id="269798"/>
    <lineage>
        <taxon>Bacteria</taxon>
        <taxon>Pseudomonadati</taxon>
        <taxon>Bacteroidota</taxon>
        <taxon>Cytophagia</taxon>
        <taxon>Cytophagales</taxon>
        <taxon>Cytophagaceae</taxon>
        <taxon>Cytophaga</taxon>
    </lineage>
</organism>
<dbReference type="GO" id="GO:0005525">
    <property type="term" value="F:GTP binding"/>
    <property type="evidence" value="ECO:0007669"/>
    <property type="project" value="UniProtKB-KW"/>
</dbReference>
<keyword evidence="3" id="KW-0648">Protein biosynthesis</keyword>
<sequence>MFSEPYAYMKPTDFIAELEFLPSEKSGRKSPAHSGYRPHIEFENYPEYLTSGQQVYIGQHTAEPGTKVNAEITILGAEYFAKRIYENMAFTFCEGANTIGFGKVLEIINPDLRCTADADQKSINLNLYAEDIKHKLRADFGEKYPEAFRSMQRFIISDNAFQNPRIIRAVIYLANKNILQLEKTIQQARTDWRDILLWAEYQEENGQTIQVRDFTNEF</sequence>
<dbReference type="GO" id="GO:0003746">
    <property type="term" value="F:translation elongation factor activity"/>
    <property type="evidence" value="ECO:0007669"/>
    <property type="project" value="UniProtKB-KW"/>
</dbReference>
<evidence type="ECO:0000256" key="1">
    <source>
        <dbReference type="ARBA" id="ARBA00022741"/>
    </source>
</evidence>
<dbReference type="InterPro" id="IPR009001">
    <property type="entry name" value="Transl_elong_EF1A/Init_IF2_C"/>
</dbReference>
<keyword evidence="4" id="KW-1185">Reference proteome</keyword>
<proteinExistence type="predicted"/>
<evidence type="ECO:0000313" key="3">
    <source>
        <dbReference type="EMBL" id="ABG57868.1"/>
    </source>
</evidence>
<protein>
    <submittedName>
        <fullName evidence="3">Protein chain elongation factor EF-Tu</fullName>
    </submittedName>
</protein>
<keyword evidence="3" id="KW-0251">Elongation factor</keyword>
<dbReference type="KEGG" id="chu:CHU_0581"/>
<dbReference type="EMBL" id="CP000383">
    <property type="protein sequence ID" value="ABG57868.1"/>
    <property type="molecule type" value="Genomic_DNA"/>
</dbReference>
<dbReference type="Gene3D" id="2.40.30.10">
    <property type="entry name" value="Translation factors"/>
    <property type="match status" value="1"/>
</dbReference>
<keyword evidence="1" id="KW-0547">Nucleotide-binding</keyword>
<gene>
    <name evidence="3" type="primary">tufB</name>
    <name evidence="3" type="ordered locus">CHU_0581</name>
</gene>
<dbReference type="SUPFAM" id="SSF50465">
    <property type="entry name" value="EF-Tu/eEF-1alpha/eIF2-gamma C-terminal domain"/>
    <property type="match status" value="1"/>
</dbReference>
<dbReference type="AlphaFoldDB" id="A0A6N4SNL6"/>
<dbReference type="Proteomes" id="UP000001822">
    <property type="component" value="Chromosome"/>
</dbReference>
<accession>A0A6N4SNL6</accession>
<evidence type="ECO:0000313" key="4">
    <source>
        <dbReference type="Proteomes" id="UP000001822"/>
    </source>
</evidence>
<reference evidence="3 4" key="1">
    <citation type="journal article" date="2007" name="Appl. Environ. Microbiol.">
        <title>Genome sequence of the cellulolytic gliding bacterium Cytophaga hutchinsonii.</title>
        <authorList>
            <person name="Xie G."/>
            <person name="Bruce D.C."/>
            <person name="Challacombe J.F."/>
            <person name="Chertkov O."/>
            <person name="Detter J.C."/>
            <person name="Gilna P."/>
            <person name="Han C.S."/>
            <person name="Lucas S."/>
            <person name="Misra M."/>
            <person name="Myers G.L."/>
            <person name="Richardson P."/>
            <person name="Tapia R."/>
            <person name="Thayer N."/>
            <person name="Thompson L.S."/>
            <person name="Brettin T.S."/>
            <person name="Henrissat B."/>
            <person name="Wilson D.B."/>
            <person name="McBride M.J."/>
        </authorList>
    </citation>
    <scope>NUCLEOTIDE SEQUENCE [LARGE SCALE GENOMIC DNA]</scope>
    <source>
        <strain evidence="4">ATCC 33406 / DSM 1761 / CIP 103989 / NBRC 15051 / NCIMB 9469 / D465</strain>
    </source>
</reference>
<evidence type="ECO:0000256" key="2">
    <source>
        <dbReference type="ARBA" id="ARBA00023134"/>
    </source>
</evidence>
<name>A0A6N4SNL6_CYTH3</name>